<name>A0A2H0UIT5_9BACT</name>
<keyword evidence="1" id="KW-0472">Membrane</keyword>
<keyword evidence="1" id="KW-1133">Transmembrane helix</keyword>
<keyword evidence="1" id="KW-0812">Transmembrane</keyword>
<accession>A0A2H0UIT5</accession>
<proteinExistence type="predicted"/>
<feature type="transmembrane region" description="Helical" evidence="1">
    <location>
        <begin position="20"/>
        <end position="47"/>
    </location>
</feature>
<evidence type="ECO:0000313" key="3">
    <source>
        <dbReference type="Proteomes" id="UP000230706"/>
    </source>
</evidence>
<dbReference type="AlphaFoldDB" id="A0A2H0UIT5"/>
<organism evidence="2 3">
    <name type="scientific">Candidatus Kaiserbacteria bacterium CG10_big_fil_rev_8_21_14_0_10_43_70</name>
    <dbReference type="NCBI Taxonomy" id="1974605"/>
    <lineage>
        <taxon>Bacteria</taxon>
        <taxon>Candidatus Kaiseribacteriota</taxon>
    </lineage>
</organism>
<comment type="caution">
    <text evidence="2">The sequence shown here is derived from an EMBL/GenBank/DDBJ whole genome shotgun (WGS) entry which is preliminary data.</text>
</comment>
<protein>
    <submittedName>
        <fullName evidence="2">Uncharacterized protein</fullName>
    </submittedName>
</protein>
<gene>
    <name evidence="2" type="ORF">COU13_01655</name>
</gene>
<evidence type="ECO:0000256" key="1">
    <source>
        <dbReference type="SAM" id="Phobius"/>
    </source>
</evidence>
<dbReference type="Proteomes" id="UP000230706">
    <property type="component" value="Unassembled WGS sequence"/>
</dbReference>
<dbReference type="EMBL" id="PFBF01000037">
    <property type="protein sequence ID" value="PIR86309.1"/>
    <property type="molecule type" value="Genomic_DNA"/>
</dbReference>
<reference evidence="3" key="1">
    <citation type="submission" date="2017-09" db="EMBL/GenBank/DDBJ databases">
        <title>Depth-based differentiation of microbial function through sediment-hosted aquifers and enrichment of novel symbionts in the deep terrestrial subsurface.</title>
        <authorList>
            <person name="Probst A.J."/>
            <person name="Ladd B."/>
            <person name="Jarett J.K."/>
            <person name="Geller-Mcgrath D.E."/>
            <person name="Sieber C.M.K."/>
            <person name="Emerson J.B."/>
            <person name="Anantharaman K."/>
            <person name="Thomas B.C."/>
            <person name="Malmstrom R."/>
            <person name="Stieglmeier M."/>
            <person name="Klingl A."/>
            <person name="Woyke T."/>
            <person name="Ryan C.M."/>
            <person name="Banfield J.F."/>
        </authorList>
    </citation>
    <scope>NUCLEOTIDE SEQUENCE [LARGE SCALE GENOMIC DNA]</scope>
</reference>
<evidence type="ECO:0000313" key="2">
    <source>
        <dbReference type="EMBL" id="PIR86309.1"/>
    </source>
</evidence>
<sequence length="181" mass="19878">MVNLLLKEQLLTRRLAYTNNILFGFFLMVGSVLLVSSLALLPAYILIRVDRVSLESQNRALEESVSASHGNKDRDDLIEARKKMDAINTVFESDGIAIETVATLVDRRPSGLLINSIQYSYKDGRRTTRVSGTIENRAQMQQYAVSLEADSLFDSVTVPVSSLADSSEGIFVITASGDSSL</sequence>